<keyword evidence="1" id="KW-0969">Cilium</keyword>
<protein>
    <submittedName>
        <fullName evidence="1">Flagellar protein export ATPase FliI</fullName>
    </submittedName>
</protein>
<keyword evidence="1" id="KW-0282">Flagellum</keyword>
<keyword evidence="1" id="KW-0614">Plasmid</keyword>
<sequence length="458" mass="49347">MQSLEAALPTIRQRTGSLDALARIVSQIVQERNPVVVGGYVNEVSRSAIGVRGISDKVQLGDIVAIRSDSQLHPAEVVRLEQTRVLIKPFDDRIMPSLGTPVFPEGPFRIAPAPDWKGRVISALGYPLDSKGPLSAGTDPKPVDCPAPSAMNRGRVERGLRTGVNVVDVFVPMCFGQRMGVFAGSGVGKSTLLAMMTRATDFDTVVLALTGERGREVRDMLEDTMAGKLEKTIAVIATGDESPMMRRLAPNTATAIAEYFRDRGENVLLIVDSITRFAHAAREIAIAAGEPPVSRGYPPSVFSQLPRLLERAGPGLKSGGTITGIYAVLVDGDDHNDPISDAIRGTLDGHIVLDRSIAAQGRFPAVDILGSISRLAQHNWTTEQQKLVTSLRGLVARYEETRDLRMIGAYQTGSDLLIDQAVNLVPLIYDAMQQTPASPLSQDPYNDLAASLRPKEVA</sequence>
<dbReference type="Proteomes" id="UP001061991">
    <property type="component" value="Plasmid p_unnamed1"/>
</dbReference>
<proteinExistence type="predicted"/>
<gene>
    <name evidence="1" type="primary">fliI</name>
    <name evidence="1" type="ORF">N8E88_08515</name>
</gene>
<keyword evidence="1" id="KW-0966">Cell projection</keyword>
<keyword evidence="2" id="KW-1185">Reference proteome</keyword>
<evidence type="ECO:0000313" key="1">
    <source>
        <dbReference type="EMBL" id="UXN58934.1"/>
    </source>
</evidence>
<organism evidence="1 2">
    <name type="scientific">Phyllobacterium zundukense</name>
    <dbReference type="NCBI Taxonomy" id="1867719"/>
    <lineage>
        <taxon>Bacteria</taxon>
        <taxon>Pseudomonadati</taxon>
        <taxon>Pseudomonadota</taxon>
        <taxon>Alphaproteobacteria</taxon>
        <taxon>Hyphomicrobiales</taxon>
        <taxon>Phyllobacteriaceae</taxon>
        <taxon>Phyllobacterium</taxon>
    </lineage>
</organism>
<geneLocation type="plasmid" evidence="1 2">
    <name>p_unnamed1</name>
</geneLocation>
<dbReference type="EMBL" id="CP104972">
    <property type="protein sequence ID" value="UXN58934.1"/>
    <property type="molecule type" value="Genomic_DNA"/>
</dbReference>
<name>A0ACD4CZH2_9HYPH</name>
<accession>A0ACD4CZH2</accession>
<reference evidence="1" key="1">
    <citation type="submission" date="2022-09" db="EMBL/GenBank/DDBJ databases">
        <title>Interaction between co-microsymbionts with complementary sets of symbiotic genes in legume-rhizobium systems.</title>
        <authorList>
            <person name="Safronova V."/>
            <person name="Sazanova A."/>
            <person name="Afonin A."/>
            <person name="Chirak E."/>
        </authorList>
    </citation>
    <scope>NUCLEOTIDE SEQUENCE</scope>
    <source>
        <strain evidence="1">A18/3m</strain>
    </source>
</reference>
<evidence type="ECO:0000313" key="2">
    <source>
        <dbReference type="Proteomes" id="UP001061991"/>
    </source>
</evidence>